<evidence type="ECO:0000256" key="10">
    <source>
        <dbReference type="ARBA" id="ARBA00022605"/>
    </source>
</evidence>
<proteinExistence type="inferred from homology"/>
<evidence type="ECO:0000256" key="13">
    <source>
        <dbReference type="ARBA" id="ARBA00022833"/>
    </source>
</evidence>
<dbReference type="InterPro" id="IPR016037">
    <property type="entry name" value="DHQ_synth_AroB"/>
</dbReference>
<keyword evidence="10 18" id="KW-0028">Amino-acid biosynthesis</keyword>
<evidence type="ECO:0000259" key="20">
    <source>
        <dbReference type="Pfam" id="PF24621"/>
    </source>
</evidence>
<evidence type="ECO:0000256" key="6">
    <source>
        <dbReference type="ARBA" id="ARBA00005412"/>
    </source>
</evidence>
<dbReference type="EC" id="4.2.3.4" evidence="7 18"/>
<dbReference type="UniPathway" id="UPA00053">
    <property type="reaction ID" value="UER00085"/>
</dbReference>
<feature type="binding site" evidence="18">
    <location>
        <position position="204"/>
    </location>
    <ligand>
        <name>Zn(2+)</name>
        <dbReference type="ChEBI" id="CHEBI:29105"/>
    </ligand>
</feature>
<dbReference type="SUPFAM" id="SSF56796">
    <property type="entry name" value="Dehydroquinate synthase-like"/>
    <property type="match status" value="1"/>
</dbReference>
<comment type="cofactor">
    <cofactor evidence="18">
        <name>Co(2+)</name>
        <dbReference type="ChEBI" id="CHEBI:48828"/>
    </cofactor>
    <cofactor evidence="18">
        <name>Zn(2+)</name>
        <dbReference type="ChEBI" id="CHEBI:29105"/>
    </cofactor>
    <text evidence="18">Binds 1 divalent metal cation per subunit. Can use either Co(2+) or Zn(2+).</text>
</comment>
<dbReference type="EMBL" id="AORV01000021">
    <property type="protein sequence ID" value="EMS73340.1"/>
    <property type="molecule type" value="Genomic_DNA"/>
</dbReference>
<evidence type="ECO:0000256" key="3">
    <source>
        <dbReference type="ARBA" id="ARBA00001947"/>
    </source>
</evidence>
<feature type="binding site" evidence="18">
    <location>
        <position position="171"/>
    </location>
    <ligand>
        <name>NAD(+)</name>
        <dbReference type="ChEBI" id="CHEBI:57540"/>
    </ligand>
</feature>
<dbReference type="Pfam" id="PF01761">
    <property type="entry name" value="DHQ_synthase"/>
    <property type="match status" value="1"/>
</dbReference>
<dbReference type="PANTHER" id="PTHR43622">
    <property type="entry name" value="3-DEHYDROQUINATE SYNTHASE"/>
    <property type="match status" value="1"/>
</dbReference>
<feature type="binding site" evidence="18">
    <location>
        <position position="162"/>
    </location>
    <ligand>
        <name>NAD(+)</name>
        <dbReference type="ChEBI" id="CHEBI:57540"/>
    </ligand>
</feature>
<evidence type="ECO:0000259" key="19">
    <source>
        <dbReference type="Pfam" id="PF01761"/>
    </source>
</evidence>
<dbReference type="Gene3D" id="1.20.1090.10">
    <property type="entry name" value="Dehydroquinate synthase-like - alpha domain"/>
    <property type="match status" value="1"/>
</dbReference>
<keyword evidence="22" id="KW-1185">Reference proteome</keyword>
<dbReference type="NCBIfam" id="TIGR01357">
    <property type="entry name" value="aroB"/>
    <property type="match status" value="1"/>
</dbReference>
<evidence type="ECO:0000256" key="15">
    <source>
        <dbReference type="ARBA" id="ARBA00023141"/>
    </source>
</evidence>
<feature type="domain" description="3-dehydroquinate synthase C-terminal" evidence="20">
    <location>
        <begin position="201"/>
        <end position="343"/>
    </location>
</feature>
<dbReference type="PANTHER" id="PTHR43622:SF7">
    <property type="entry name" value="3-DEHYDROQUINATE SYNTHASE, CHLOROPLASTIC"/>
    <property type="match status" value="1"/>
</dbReference>
<evidence type="ECO:0000256" key="1">
    <source>
        <dbReference type="ARBA" id="ARBA00001393"/>
    </source>
</evidence>
<accession>S0FMA2</accession>
<comment type="pathway">
    <text evidence="5 18">Metabolic intermediate biosynthesis; chorismate biosynthesis; chorismate from D-erythrose 4-phosphate and phosphoenolpyruvate: step 2/7.</text>
</comment>
<dbReference type="InterPro" id="IPR056179">
    <property type="entry name" value="DHQS_C"/>
</dbReference>
<keyword evidence="14 18" id="KW-0520">NAD</keyword>
<evidence type="ECO:0000256" key="14">
    <source>
        <dbReference type="ARBA" id="ARBA00023027"/>
    </source>
</evidence>
<comment type="caution">
    <text evidence="18">Lacks conserved residue(s) required for the propagation of feature annotation.</text>
</comment>
<comment type="cofactor">
    <cofactor evidence="2 18">
        <name>NAD(+)</name>
        <dbReference type="ChEBI" id="CHEBI:57540"/>
    </cofactor>
</comment>
<keyword evidence="9 18" id="KW-0963">Cytoplasm</keyword>
<dbReference type="InterPro" id="IPR030960">
    <property type="entry name" value="DHQS/DOIS_N"/>
</dbReference>
<dbReference type="Pfam" id="PF24621">
    <property type="entry name" value="DHQS_C"/>
    <property type="match status" value="1"/>
</dbReference>
<name>S0FMA2_RUMCE</name>
<evidence type="ECO:0000256" key="8">
    <source>
        <dbReference type="ARBA" id="ARBA00017684"/>
    </source>
</evidence>
<dbReference type="AlphaFoldDB" id="S0FMA2"/>
<evidence type="ECO:0000313" key="21">
    <source>
        <dbReference type="EMBL" id="EMS73340.1"/>
    </source>
</evidence>
<dbReference type="GO" id="GO:0000166">
    <property type="term" value="F:nucleotide binding"/>
    <property type="evidence" value="ECO:0007669"/>
    <property type="project" value="UniProtKB-KW"/>
</dbReference>
<dbReference type="GO" id="GO:0046872">
    <property type="term" value="F:metal ion binding"/>
    <property type="evidence" value="ECO:0007669"/>
    <property type="project" value="UniProtKB-KW"/>
</dbReference>
<evidence type="ECO:0000256" key="9">
    <source>
        <dbReference type="ARBA" id="ARBA00022490"/>
    </source>
</evidence>
<keyword evidence="11 18" id="KW-0479">Metal-binding</keyword>
<dbReference type="PATRIC" id="fig|1195236.3.peg.1159"/>
<keyword evidence="15 18" id="KW-0057">Aromatic amino acid biosynthesis</keyword>
<evidence type="ECO:0000256" key="11">
    <source>
        <dbReference type="ARBA" id="ARBA00022723"/>
    </source>
</evidence>
<keyword evidence="12 18" id="KW-0547">Nucleotide-binding</keyword>
<dbReference type="GO" id="GO:0003856">
    <property type="term" value="F:3-dehydroquinate synthase activity"/>
    <property type="evidence" value="ECO:0007669"/>
    <property type="project" value="UniProtKB-UniRule"/>
</dbReference>
<dbReference type="InterPro" id="IPR050071">
    <property type="entry name" value="Dehydroquinate_synthase"/>
</dbReference>
<evidence type="ECO:0000313" key="22">
    <source>
        <dbReference type="Proteomes" id="UP000014155"/>
    </source>
</evidence>
<dbReference type="eggNOG" id="COG0337">
    <property type="taxonomic scope" value="Bacteria"/>
</dbReference>
<dbReference type="STRING" id="1195236.CTER_0866"/>
<dbReference type="GO" id="GO:0005737">
    <property type="term" value="C:cytoplasm"/>
    <property type="evidence" value="ECO:0007669"/>
    <property type="project" value="UniProtKB-SubCell"/>
</dbReference>
<dbReference type="PIRSF" id="PIRSF001455">
    <property type="entry name" value="DHQ_synth"/>
    <property type="match status" value="1"/>
</dbReference>
<protein>
    <recommendedName>
        <fullName evidence="8 18">3-dehydroquinate synthase</fullName>
        <shortName evidence="18">DHQS</shortName>
        <ecNumber evidence="7 18">4.2.3.4</ecNumber>
    </recommendedName>
</protein>
<comment type="function">
    <text evidence="18">Catalyzes the conversion of 3-deoxy-D-arabino-heptulosonate 7-phosphate (DAHP) to dehydroquinate (DHQ).</text>
</comment>
<gene>
    <name evidence="18" type="primary">aroB</name>
    <name evidence="21" type="ORF">CTER_0866</name>
</gene>
<comment type="caution">
    <text evidence="21">The sequence shown here is derived from an EMBL/GenBank/DDBJ whole genome shotgun (WGS) entry which is preliminary data.</text>
</comment>
<dbReference type="CDD" id="cd08195">
    <property type="entry name" value="DHQS"/>
    <property type="match status" value="1"/>
</dbReference>
<evidence type="ECO:0000256" key="5">
    <source>
        <dbReference type="ARBA" id="ARBA00004661"/>
    </source>
</evidence>
<dbReference type="Gene3D" id="3.40.50.1970">
    <property type="match status" value="1"/>
</dbReference>
<dbReference type="HAMAP" id="MF_00110">
    <property type="entry name" value="DHQ_synthase"/>
    <property type="match status" value="1"/>
</dbReference>
<feature type="binding site" evidence="18">
    <location>
        <begin position="149"/>
        <end position="150"/>
    </location>
    <ligand>
        <name>NAD(+)</name>
        <dbReference type="ChEBI" id="CHEBI:57540"/>
    </ligand>
</feature>
<keyword evidence="13 18" id="KW-0862">Zinc</keyword>
<evidence type="ECO:0000256" key="2">
    <source>
        <dbReference type="ARBA" id="ARBA00001911"/>
    </source>
</evidence>
<organism evidence="21 22">
    <name type="scientific">Ruminiclostridium cellobioparum subsp. termitidis CT1112</name>
    <dbReference type="NCBI Taxonomy" id="1195236"/>
    <lineage>
        <taxon>Bacteria</taxon>
        <taxon>Bacillati</taxon>
        <taxon>Bacillota</taxon>
        <taxon>Clostridia</taxon>
        <taxon>Eubacteriales</taxon>
        <taxon>Oscillospiraceae</taxon>
        <taxon>Ruminiclostridium</taxon>
    </lineage>
</organism>
<dbReference type="FunFam" id="3.40.50.1970:FF:000007">
    <property type="entry name" value="Pentafunctional AROM polypeptide"/>
    <property type="match status" value="1"/>
</dbReference>
<evidence type="ECO:0000256" key="17">
    <source>
        <dbReference type="ARBA" id="ARBA00023285"/>
    </source>
</evidence>
<dbReference type="Proteomes" id="UP000014155">
    <property type="component" value="Unassembled WGS sequence"/>
</dbReference>
<feature type="domain" description="3-dehydroquinate synthase N-terminal" evidence="19">
    <location>
        <begin position="88"/>
        <end position="199"/>
    </location>
</feature>
<feature type="binding site" evidence="18">
    <location>
        <begin position="189"/>
        <end position="192"/>
    </location>
    <ligand>
        <name>NAD(+)</name>
        <dbReference type="ChEBI" id="CHEBI:57540"/>
    </ligand>
</feature>
<dbReference type="GO" id="GO:0008652">
    <property type="term" value="P:amino acid biosynthetic process"/>
    <property type="evidence" value="ECO:0007669"/>
    <property type="project" value="UniProtKB-KW"/>
</dbReference>
<comment type="catalytic activity">
    <reaction evidence="1 18">
        <text>7-phospho-2-dehydro-3-deoxy-D-arabino-heptonate = 3-dehydroquinate + phosphate</text>
        <dbReference type="Rhea" id="RHEA:21968"/>
        <dbReference type="ChEBI" id="CHEBI:32364"/>
        <dbReference type="ChEBI" id="CHEBI:43474"/>
        <dbReference type="ChEBI" id="CHEBI:58394"/>
        <dbReference type="EC" id="4.2.3.4"/>
    </reaction>
</comment>
<sequence>MHQIQGRVYLAPYIWDMECKMIRHTINLKERSYPICITTNFDELGKAVLSLRTGKKVMIVTDENVDGFHSEECISRLEESGFEVYKHVLVPGEEHKTIDAVYGIYKKLIEYKLDRSSSLVALGGGVVGDISGFAAATYMRGINFIQIPTTLLSQADSSVGGKTGVDFDGHKNAVGAFYQPKLVYMNVNTIKTLPKREVSAGLAEVIKHGFIMDEEFCEYLNYNAQKIFAFDENVLQFLAKRNVSIKGSVVEQDEKEDDLRAVLNLGHTIGHAIETARNFELLHGECVAIGMVGAFKLSRYMDILPESVVDQVKAMLVKLELPVSLPGMDVDRVFDQIFYDKKVKDNKLKFILPRKIGEVFQCTIEDTGLLKKVLFDLAK</sequence>
<evidence type="ECO:0000256" key="7">
    <source>
        <dbReference type="ARBA" id="ARBA00013031"/>
    </source>
</evidence>
<dbReference type="InterPro" id="IPR030963">
    <property type="entry name" value="DHQ_synth_fam"/>
</dbReference>
<comment type="similarity">
    <text evidence="6 18">Belongs to the sugar phosphate cyclases superfamily. Dehydroquinate synthase family.</text>
</comment>
<feature type="binding site" evidence="18">
    <location>
        <position position="283"/>
    </location>
    <ligand>
        <name>Zn(2+)</name>
        <dbReference type="ChEBI" id="CHEBI:29105"/>
    </ligand>
</feature>
<keyword evidence="17 18" id="KW-0170">Cobalt</keyword>
<comment type="subcellular location">
    <subcellularLocation>
        <location evidence="4 18">Cytoplasm</location>
    </subcellularLocation>
</comment>
<evidence type="ECO:0000256" key="12">
    <source>
        <dbReference type="ARBA" id="ARBA00022741"/>
    </source>
</evidence>
<feature type="binding site" evidence="18">
    <location>
        <position position="267"/>
    </location>
    <ligand>
        <name>Zn(2+)</name>
        <dbReference type="ChEBI" id="CHEBI:29105"/>
    </ligand>
</feature>
<keyword evidence="16 18" id="KW-0456">Lyase</keyword>
<evidence type="ECO:0000256" key="16">
    <source>
        <dbReference type="ARBA" id="ARBA00023239"/>
    </source>
</evidence>
<dbReference type="GO" id="GO:0009423">
    <property type="term" value="P:chorismate biosynthetic process"/>
    <property type="evidence" value="ECO:0007669"/>
    <property type="project" value="UniProtKB-UniRule"/>
</dbReference>
<evidence type="ECO:0000256" key="18">
    <source>
        <dbReference type="HAMAP-Rule" id="MF_00110"/>
    </source>
</evidence>
<dbReference type="GO" id="GO:0009073">
    <property type="term" value="P:aromatic amino acid family biosynthetic process"/>
    <property type="evidence" value="ECO:0007669"/>
    <property type="project" value="UniProtKB-KW"/>
</dbReference>
<reference evidence="21 22" key="1">
    <citation type="journal article" date="2013" name="Genome Announc.">
        <title>Draft Genome Sequence of the Cellulolytic, Mesophilic, Anaerobic Bacterium Clostridium termitidis Strain CT1112 (DSM 5398).</title>
        <authorList>
            <person name="Lal S."/>
            <person name="Ramachandran U."/>
            <person name="Zhang X."/>
            <person name="Munir R."/>
            <person name="Sparling R."/>
            <person name="Levin D.B."/>
        </authorList>
    </citation>
    <scope>NUCLEOTIDE SEQUENCE [LARGE SCALE GENOMIC DNA]</scope>
    <source>
        <strain evidence="21 22">CT1112</strain>
    </source>
</reference>
<evidence type="ECO:0000256" key="4">
    <source>
        <dbReference type="ARBA" id="ARBA00004496"/>
    </source>
</evidence>
<comment type="cofactor">
    <cofactor evidence="3">
        <name>Zn(2+)</name>
        <dbReference type="ChEBI" id="CHEBI:29105"/>
    </cofactor>
</comment>
<feature type="binding site" evidence="18">
    <location>
        <begin position="125"/>
        <end position="129"/>
    </location>
    <ligand>
        <name>NAD(+)</name>
        <dbReference type="ChEBI" id="CHEBI:57540"/>
    </ligand>
</feature>